<dbReference type="Proteomes" id="UP001519460">
    <property type="component" value="Unassembled WGS sequence"/>
</dbReference>
<dbReference type="EMBL" id="JACVVK020000160">
    <property type="protein sequence ID" value="KAK7487779.1"/>
    <property type="molecule type" value="Genomic_DNA"/>
</dbReference>
<keyword evidence="2" id="KW-1185">Reference proteome</keyword>
<proteinExistence type="predicted"/>
<protein>
    <submittedName>
        <fullName evidence="1">Uncharacterized protein</fullName>
    </submittedName>
</protein>
<organism evidence="1 2">
    <name type="scientific">Batillaria attramentaria</name>
    <dbReference type="NCBI Taxonomy" id="370345"/>
    <lineage>
        <taxon>Eukaryota</taxon>
        <taxon>Metazoa</taxon>
        <taxon>Spiralia</taxon>
        <taxon>Lophotrochozoa</taxon>
        <taxon>Mollusca</taxon>
        <taxon>Gastropoda</taxon>
        <taxon>Caenogastropoda</taxon>
        <taxon>Sorbeoconcha</taxon>
        <taxon>Cerithioidea</taxon>
        <taxon>Batillariidae</taxon>
        <taxon>Batillaria</taxon>
    </lineage>
</organism>
<comment type="caution">
    <text evidence="1">The sequence shown here is derived from an EMBL/GenBank/DDBJ whole genome shotgun (WGS) entry which is preliminary data.</text>
</comment>
<evidence type="ECO:0000313" key="1">
    <source>
        <dbReference type="EMBL" id="KAK7487779.1"/>
    </source>
</evidence>
<accession>A0ABD0KKY2</accession>
<sequence length="131" mass="14639">MYLVAFSWPKRGSILFHDITVSVEQDNWWIKLSAKKFLSDSGRGETVCKISVCTANGLLDCATSYSGKSKVHYDVRKSSALSLPALTAGDICWRVSKIDPVKIRPESSRAAQFLKVEKNRLGREFIVSNLN</sequence>
<gene>
    <name evidence="1" type="ORF">BaRGS_00021046</name>
</gene>
<name>A0ABD0KKY2_9CAEN</name>
<dbReference type="AlphaFoldDB" id="A0ABD0KKY2"/>
<reference evidence="1 2" key="1">
    <citation type="journal article" date="2023" name="Sci. Data">
        <title>Genome assembly of the Korean intertidal mud-creeper Batillaria attramentaria.</title>
        <authorList>
            <person name="Patra A.K."/>
            <person name="Ho P.T."/>
            <person name="Jun S."/>
            <person name="Lee S.J."/>
            <person name="Kim Y."/>
            <person name="Won Y.J."/>
        </authorList>
    </citation>
    <scope>NUCLEOTIDE SEQUENCE [LARGE SCALE GENOMIC DNA]</scope>
    <source>
        <strain evidence="1">Wonlab-2016</strain>
    </source>
</reference>
<evidence type="ECO:0000313" key="2">
    <source>
        <dbReference type="Proteomes" id="UP001519460"/>
    </source>
</evidence>